<feature type="transmembrane region" description="Helical" evidence="1">
    <location>
        <begin position="6"/>
        <end position="26"/>
    </location>
</feature>
<name>A0A857MV71_9BACT</name>
<evidence type="ECO:0000256" key="1">
    <source>
        <dbReference type="SAM" id="Phobius"/>
    </source>
</evidence>
<dbReference type="Proteomes" id="UP001059824">
    <property type="component" value="Chromosome"/>
</dbReference>
<keyword evidence="1" id="KW-0812">Transmembrane</keyword>
<organism evidence="2 3">
    <name type="scientific">Candidatus Mycosynbacter amalyticus</name>
    <dbReference type="NCBI Taxonomy" id="2665156"/>
    <lineage>
        <taxon>Bacteria</taxon>
        <taxon>Candidatus Saccharimonadota</taxon>
        <taxon>Candidatus Saccharimonadota incertae sedis</taxon>
        <taxon>Candidatus Mycosynbacter</taxon>
    </lineage>
</organism>
<keyword evidence="1" id="KW-1133">Transmembrane helix</keyword>
<accession>A0A857MV71</accession>
<dbReference type="AlphaFoldDB" id="A0A857MV71"/>
<dbReference type="KEGG" id="mama:GII36_05725"/>
<reference evidence="2" key="1">
    <citation type="journal article" date="2021" name="Nat. Microbiol.">
        <title>Cocultivation of an ultrasmall environmental parasitic bacterium with lytic ability against bacteria associated with wastewater foams.</title>
        <authorList>
            <person name="Batinovic S."/>
            <person name="Rose J.J.A."/>
            <person name="Ratcliffe J."/>
            <person name="Seviour R.J."/>
            <person name="Petrovski S."/>
        </authorList>
    </citation>
    <scope>NUCLEOTIDE SEQUENCE</scope>
    <source>
        <strain evidence="2">JR1</strain>
    </source>
</reference>
<gene>
    <name evidence="2" type="ORF">GII36_05725</name>
</gene>
<keyword evidence="3" id="KW-1185">Reference proteome</keyword>
<protein>
    <submittedName>
        <fullName evidence="2">Uncharacterized protein</fullName>
    </submittedName>
</protein>
<evidence type="ECO:0000313" key="3">
    <source>
        <dbReference type="Proteomes" id="UP001059824"/>
    </source>
</evidence>
<sequence length="180" mass="20335">MNKKILLGIAAVLVTCMISITMLFVLPYRDKVSNQTAQLTTEDNSKDKPERVTTNDAAVDGQSTVGYLLIPDFNLKIKMRDSDKITYSHETFDEPRANFKDESIQYNTSIEPVVKSEYLVKKSCSDQLSVSLTFLFDEGQVSNLDIGGSPYYCSDDPNDIALWNRVLEDFRIENISKIKS</sequence>
<proteinExistence type="predicted"/>
<keyword evidence="1" id="KW-0472">Membrane</keyword>
<dbReference type="EMBL" id="CP045921">
    <property type="protein sequence ID" value="QHN43317.1"/>
    <property type="molecule type" value="Genomic_DNA"/>
</dbReference>
<dbReference type="RefSeq" id="WP_260763375.1">
    <property type="nucleotide sequence ID" value="NZ_CP045921.1"/>
</dbReference>
<evidence type="ECO:0000313" key="2">
    <source>
        <dbReference type="EMBL" id="QHN43317.1"/>
    </source>
</evidence>